<protein>
    <recommendedName>
        <fullName evidence="2">NTP pyrophosphohydrolase MazG putative catalytic core domain-containing protein</fullName>
    </recommendedName>
</protein>
<dbReference type="EMBL" id="LAZR01018709">
    <property type="protein sequence ID" value="KKL95304.1"/>
    <property type="molecule type" value="Genomic_DNA"/>
</dbReference>
<name>A0A0F9G8W7_9ZZZZ</name>
<accession>A0A0F9G8W7</accession>
<dbReference type="AlphaFoldDB" id="A0A0F9G8W7"/>
<organism evidence="1">
    <name type="scientific">marine sediment metagenome</name>
    <dbReference type="NCBI Taxonomy" id="412755"/>
    <lineage>
        <taxon>unclassified sequences</taxon>
        <taxon>metagenomes</taxon>
        <taxon>ecological metagenomes</taxon>
    </lineage>
</organism>
<evidence type="ECO:0000313" key="1">
    <source>
        <dbReference type="EMBL" id="KKL95304.1"/>
    </source>
</evidence>
<comment type="caution">
    <text evidence="1">The sequence shown here is derived from an EMBL/GenBank/DDBJ whole genome shotgun (WGS) entry which is preliminary data.</text>
</comment>
<proteinExistence type="predicted"/>
<sequence length="95" mass="11082">MTLTSLFHRKFYADVERNVVTGRRFGDDHTFYCWLGVLTEELGKLARAANKLNIAEDADVRAEWSKEGYHRLLTLCAVSRRMAEKWPEIVQHRGE</sequence>
<gene>
    <name evidence="1" type="ORF">LCGC14_1855920</name>
</gene>
<reference evidence="1" key="1">
    <citation type="journal article" date="2015" name="Nature">
        <title>Complex archaea that bridge the gap between prokaryotes and eukaryotes.</title>
        <authorList>
            <person name="Spang A."/>
            <person name="Saw J.H."/>
            <person name="Jorgensen S.L."/>
            <person name="Zaremba-Niedzwiedzka K."/>
            <person name="Martijn J."/>
            <person name="Lind A.E."/>
            <person name="van Eijk R."/>
            <person name="Schleper C."/>
            <person name="Guy L."/>
            <person name="Ettema T.J."/>
        </authorList>
    </citation>
    <scope>NUCLEOTIDE SEQUENCE</scope>
</reference>
<evidence type="ECO:0008006" key="2">
    <source>
        <dbReference type="Google" id="ProtNLM"/>
    </source>
</evidence>